<organism evidence="1 2">
    <name type="scientific">Glossina brevipalpis</name>
    <dbReference type="NCBI Taxonomy" id="37001"/>
    <lineage>
        <taxon>Eukaryota</taxon>
        <taxon>Metazoa</taxon>
        <taxon>Ecdysozoa</taxon>
        <taxon>Arthropoda</taxon>
        <taxon>Hexapoda</taxon>
        <taxon>Insecta</taxon>
        <taxon>Pterygota</taxon>
        <taxon>Neoptera</taxon>
        <taxon>Endopterygota</taxon>
        <taxon>Diptera</taxon>
        <taxon>Brachycera</taxon>
        <taxon>Muscomorpha</taxon>
        <taxon>Hippoboscoidea</taxon>
        <taxon>Glossinidae</taxon>
        <taxon>Glossina</taxon>
    </lineage>
</organism>
<reference evidence="2" key="1">
    <citation type="submission" date="2014-03" db="EMBL/GenBank/DDBJ databases">
        <authorList>
            <person name="Aksoy S."/>
            <person name="Warren W."/>
            <person name="Wilson R.K."/>
        </authorList>
    </citation>
    <scope>NUCLEOTIDE SEQUENCE [LARGE SCALE GENOMIC DNA]</scope>
    <source>
        <strain evidence="2">IAEA</strain>
    </source>
</reference>
<dbReference type="VEuPathDB" id="VectorBase:GBRI022679"/>
<dbReference type="Proteomes" id="UP000091820">
    <property type="component" value="Unassembled WGS sequence"/>
</dbReference>
<reference evidence="1" key="2">
    <citation type="submission" date="2020-05" db="UniProtKB">
        <authorList>
            <consortium name="EnsemblMetazoa"/>
        </authorList>
    </citation>
    <scope>IDENTIFICATION</scope>
    <source>
        <strain evidence="1">IAEA</strain>
    </source>
</reference>
<evidence type="ECO:0000313" key="1">
    <source>
        <dbReference type="EnsemblMetazoa" id="GBRI022679-PA"/>
    </source>
</evidence>
<protein>
    <submittedName>
        <fullName evidence="1">Uncharacterized protein</fullName>
    </submittedName>
</protein>
<keyword evidence="2" id="KW-1185">Reference proteome</keyword>
<proteinExistence type="predicted"/>
<dbReference type="EnsemblMetazoa" id="GBRI022679-RA">
    <property type="protein sequence ID" value="GBRI022679-PA"/>
    <property type="gene ID" value="GBRI022679"/>
</dbReference>
<accession>A0A1A9WK59</accession>
<name>A0A1A9WK59_9MUSC</name>
<evidence type="ECO:0000313" key="2">
    <source>
        <dbReference type="Proteomes" id="UP000091820"/>
    </source>
</evidence>
<sequence length="63" mass="7006">MGLLFSDTDCDDDDNDKLGYDEAICLKCTDTLCNSAVNHHTVPIILIISLYLIAPPYQGYLKL</sequence>
<dbReference type="AlphaFoldDB" id="A0A1A9WK59"/>